<proteinExistence type="predicted"/>
<dbReference type="PANTHER" id="PTHR42305">
    <property type="entry name" value="MEMBRANE PROTEIN RV1733C-RELATED"/>
    <property type="match status" value="1"/>
</dbReference>
<evidence type="ECO:0000256" key="1">
    <source>
        <dbReference type="SAM" id="MobiDB-lite"/>
    </source>
</evidence>
<feature type="region of interest" description="Disordered" evidence="1">
    <location>
        <begin position="1"/>
        <end position="21"/>
    </location>
</feature>
<dbReference type="InterPro" id="IPR039708">
    <property type="entry name" value="MT1774/Rv1733c-like"/>
</dbReference>
<feature type="compositionally biased region" description="Basic residues" evidence="1">
    <location>
        <begin position="10"/>
        <end position="21"/>
    </location>
</feature>
<feature type="transmembrane region" description="Helical" evidence="2">
    <location>
        <begin position="140"/>
        <end position="163"/>
    </location>
</feature>
<name>A0ABW3VHF2_9PSEU</name>
<feature type="transmembrane region" description="Helical" evidence="2">
    <location>
        <begin position="25"/>
        <end position="51"/>
    </location>
</feature>
<evidence type="ECO:0008006" key="5">
    <source>
        <dbReference type="Google" id="ProtNLM"/>
    </source>
</evidence>
<keyword evidence="2" id="KW-0472">Membrane</keyword>
<gene>
    <name evidence="3" type="ORF">ACFQ34_15555</name>
</gene>
<keyword evidence="2" id="KW-0812">Transmembrane</keyword>
<dbReference type="RefSeq" id="WP_339124073.1">
    <property type="nucleotide sequence ID" value="NZ_BAABKS010000022.1"/>
</dbReference>
<protein>
    <recommendedName>
        <fullName evidence="5">Integral membrane protein</fullName>
    </recommendedName>
</protein>
<dbReference type="Proteomes" id="UP001597182">
    <property type="component" value="Unassembled WGS sequence"/>
</dbReference>
<keyword evidence="4" id="KW-1185">Reference proteome</keyword>
<organism evidence="3 4">
    <name type="scientific">Pseudonocardia benzenivorans</name>
    <dbReference type="NCBI Taxonomy" id="228005"/>
    <lineage>
        <taxon>Bacteria</taxon>
        <taxon>Bacillati</taxon>
        <taxon>Actinomycetota</taxon>
        <taxon>Actinomycetes</taxon>
        <taxon>Pseudonocardiales</taxon>
        <taxon>Pseudonocardiaceae</taxon>
        <taxon>Pseudonocardia</taxon>
    </lineage>
</organism>
<keyword evidence="2" id="KW-1133">Transmembrane helix</keyword>
<evidence type="ECO:0000256" key="2">
    <source>
        <dbReference type="SAM" id="Phobius"/>
    </source>
</evidence>
<accession>A0ABW3VHF2</accession>
<reference evidence="4" key="1">
    <citation type="journal article" date="2019" name="Int. J. Syst. Evol. Microbiol.">
        <title>The Global Catalogue of Microorganisms (GCM) 10K type strain sequencing project: providing services to taxonomists for standard genome sequencing and annotation.</title>
        <authorList>
            <consortium name="The Broad Institute Genomics Platform"/>
            <consortium name="The Broad Institute Genome Sequencing Center for Infectious Disease"/>
            <person name="Wu L."/>
            <person name="Ma J."/>
        </authorList>
    </citation>
    <scope>NUCLEOTIDE SEQUENCE [LARGE SCALE GENOMIC DNA]</scope>
    <source>
        <strain evidence="4">CCUG 49018</strain>
    </source>
</reference>
<evidence type="ECO:0000313" key="4">
    <source>
        <dbReference type="Proteomes" id="UP001597182"/>
    </source>
</evidence>
<evidence type="ECO:0000313" key="3">
    <source>
        <dbReference type="EMBL" id="MFD1234706.1"/>
    </source>
</evidence>
<dbReference type="EMBL" id="JBHTMB010000140">
    <property type="protein sequence ID" value="MFD1234706.1"/>
    <property type="molecule type" value="Genomic_DNA"/>
</dbReference>
<sequence length="197" mass="21297">MRTDEQPERRARRPRRLPRRRSDRVEALTTWVLCGLVAATLVATALVGGWVHAFASDRIRAEQSDRRPVPAVAVADAPVVPGDGGVGPTYGAVRWTAPDGTERAGSAQVPPLTKAGGAVTVWTDDRGDVVAPPLGSEFPLVMTATSVVFTLLAGFVLIVFAVLGERRLLDRLRAAEWGAGWRRVEPVWSGREDSGRR</sequence>
<dbReference type="PANTHER" id="PTHR42305:SF1">
    <property type="entry name" value="MEMBRANE PROTEIN RV1733C-RELATED"/>
    <property type="match status" value="1"/>
</dbReference>
<comment type="caution">
    <text evidence="3">The sequence shown here is derived from an EMBL/GenBank/DDBJ whole genome shotgun (WGS) entry which is preliminary data.</text>
</comment>